<proteinExistence type="predicted"/>
<dbReference type="OrthoDB" id="3795595at2759"/>
<dbReference type="GeneID" id="63855394"/>
<gene>
    <name evidence="2" type="ORF">K460DRAFT_421472</name>
</gene>
<protein>
    <recommendedName>
        <fullName evidence="1">DUF6594 domain-containing protein</fullName>
    </recommendedName>
</protein>
<feature type="domain" description="DUF6594" evidence="1">
    <location>
        <begin position="28"/>
        <end position="258"/>
    </location>
</feature>
<dbReference type="EMBL" id="ML976620">
    <property type="protein sequence ID" value="KAF1840533.1"/>
    <property type="molecule type" value="Genomic_DNA"/>
</dbReference>
<dbReference type="InterPro" id="IPR046529">
    <property type="entry name" value="DUF6594"/>
</dbReference>
<evidence type="ECO:0000313" key="2">
    <source>
        <dbReference type="EMBL" id="KAF1840533.1"/>
    </source>
</evidence>
<name>A0A9P4L454_9PLEO</name>
<organism evidence="2 3">
    <name type="scientific">Cucurbitaria berberidis CBS 394.84</name>
    <dbReference type="NCBI Taxonomy" id="1168544"/>
    <lineage>
        <taxon>Eukaryota</taxon>
        <taxon>Fungi</taxon>
        <taxon>Dikarya</taxon>
        <taxon>Ascomycota</taxon>
        <taxon>Pezizomycotina</taxon>
        <taxon>Dothideomycetes</taxon>
        <taxon>Pleosporomycetidae</taxon>
        <taxon>Pleosporales</taxon>
        <taxon>Pleosporineae</taxon>
        <taxon>Cucurbitariaceae</taxon>
        <taxon>Cucurbitaria</taxon>
    </lineage>
</organism>
<dbReference type="Pfam" id="PF20237">
    <property type="entry name" value="DUF6594"/>
    <property type="match status" value="1"/>
</dbReference>
<evidence type="ECO:0000313" key="3">
    <source>
        <dbReference type="Proteomes" id="UP000800039"/>
    </source>
</evidence>
<evidence type="ECO:0000259" key="1">
    <source>
        <dbReference type="Pfam" id="PF20237"/>
    </source>
</evidence>
<comment type="caution">
    <text evidence="2">The sequence shown here is derived from an EMBL/GenBank/DDBJ whole genome shotgun (WGS) entry which is preliminary data.</text>
</comment>
<sequence length="293" mass="33436">MATNYPTSSVHQAPTNVGNHAELHVEGYPKLAFFFSQCARYLHLRRFSAIAVRLLLYRQHELIALEENLIELEARDFNSGDDRRRLSSVNFAHLKAEPSTPSGLEQRQLYETLKLEMKEYEEAIIRFNRLGSKGYDVAGLRTVQAFQDKRNMPLFGLDASVWGSLCDPESHAFDIIQVVEQSNPSAIGRFFRDKILLWAPRLPEWLWILFFWSKKRPDAFHQYRFSGRAFEVASLALGNIATSLLVYAAVTSLYFANAGKVLALSSAQLSEDDATTCEFRIQFRSIMEVAMRG</sequence>
<dbReference type="PANTHER" id="PTHR34502:SF5">
    <property type="entry name" value="DUF6594 DOMAIN-CONTAINING PROTEIN"/>
    <property type="match status" value="1"/>
</dbReference>
<dbReference type="PANTHER" id="PTHR34502">
    <property type="entry name" value="DUF6594 DOMAIN-CONTAINING PROTEIN-RELATED"/>
    <property type="match status" value="1"/>
</dbReference>
<keyword evidence="3" id="KW-1185">Reference proteome</keyword>
<dbReference type="AlphaFoldDB" id="A0A9P4L454"/>
<dbReference type="Proteomes" id="UP000800039">
    <property type="component" value="Unassembled WGS sequence"/>
</dbReference>
<reference evidence="2" key="1">
    <citation type="submission" date="2020-01" db="EMBL/GenBank/DDBJ databases">
        <authorList>
            <consortium name="DOE Joint Genome Institute"/>
            <person name="Haridas S."/>
            <person name="Albert R."/>
            <person name="Binder M."/>
            <person name="Bloem J."/>
            <person name="Labutti K."/>
            <person name="Salamov A."/>
            <person name="Andreopoulos B."/>
            <person name="Baker S.E."/>
            <person name="Barry K."/>
            <person name="Bills G."/>
            <person name="Bluhm B.H."/>
            <person name="Cannon C."/>
            <person name="Castanera R."/>
            <person name="Culley D.E."/>
            <person name="Daum C."/>
            <person name="Ezra D."/>
            <person name="Gonzalez J.B."/>
            <person name="Henrissat B."/>
            <person name="Kuo A."/>
            <person name="Liang C."/>
            <person name="Lipzen A."/>
            <person name="Lutzoni F."/>
            <person name="Magnuson J."/>
            <person name="Mondo S."/>
            <person name="Nolan M."/>
            <person name="Ohm R."/>
            <person name="Pangilinan J."/>
            <person name="Park H.-J."/>
            <person name="Ramirez L."/>
            <person name="Alfaro M."/>
            <person name="Sun H."/>
            <person name="Tritt A."/>
            <person name="Yoshinaga Y."/>
            <person name="Zwiers L.-H."/>
            <person name="Turgeon B.G."/>
            <person name="Goodwin S.B."/>
            <person name="Spatafora J.W."/>
            <person name="Crous P.W."/>
            <person name="Grigoriev I.V."/>
        </authorList>
    </citation>
    <scope>NUCLEOTIDE SEQUENCE</scope>
    <source>
        <strain evidence="2">CBS 394.84</strain>
    </source>
</reference>
<dbReference type="RefSeq" id="XP_040783096.1">
    <property type="nucleotide sequence ID" value="XM_040938144.1"/>
</dbReference>
<accession>A0A9P4L454</accession>